<feature type="domain" description="Polysaccharide pyruvyl transferase" evidence="1">
    <location>
        <begin position="70"/>
        <end position="319"/>
    </location>
</feature>
<evidence type="ECO:0000313" key="4">
    <source>
        <dbReference type="EMBL" id="ODR49525.1"/>
    </source>
</evidence>
<reference evidence="2 5" key="1">
    <citation type="submission" date="2016-07" db="EMBL/GenBank/DDBJ databases">
        <title>Characterization of isolates of Eisenbergiella tayi derived from blood cultures, using whole genome sequencing.</title>
        <authorList>
            <person name="Burdz T."/>
            <person name="Wiebe D."/>
            <person name="Huynh C."/>
            <person name="Bernard K."/>
        </authorList>
    </citation>
    <scope>NUCLEOTIDE SEQUENCE [LARGE SCALE GENOMIC DNA]</scope>
    <source>
        <strain evidence="2 5">NML 110608</strain>
    </source>
</reference>
<evidence type="ECO:0000313" key="2">
    <source>
        <dbReference type="EMBL" id="ODM04114.1"/>
    </source>
</evidence>
<keyword evidence="2" id="KW-0808">Transferase</keyword>
<dbReference type="Proteomes" id="UP000094067">
    <property type="component" value="Unassembled WGS sequence"/>
</dbReference>
<dbReference type="Proteomes" id="UP000094869">
    <property type="component" value="Unassembled WGS sequence"/>
</dbReference>
<proteinExistence type="predicted"/>
<reference evidence="4 7" key="2">
    <citation type="submission" date="2016-08" db="EMBL/GenBank/DDBJ databases">
        <title>Characterization of Isolates of Eisenbergiella tayi Derived from Blood Cultures, Using Whole Genome Sequencing.</title>
        <authorList>
            <person name="Bernier A.-M."/>
            <person name="Burdz T."/>
            <person name="Wiebe D."/>
            <person name="Bernard K."/>
        </authorList>
    </citation>
    <scope>NUCLEOTIDE SEQUENCE [LARGE SCALE GENOMIC DNA]</scope>
    <source>
        <strain evidence="4 7">NML120146</strain>
    </source>
</reference>
<dbReference type="EC" id="2.-.-.-" evidence="2"/>
<dbReference type="EMBL" id="MEHA01000049">
    <property type="protein sequence ID" value="ODR37571.1"/>
    <property type="molecule type" value="Genomic_DNA"/>
</dbReference>
<reference evidence="3 6" key="3">
    <citation type="submission" date="2016-08" db="EMBL/GenBank/DDBJ databases">
        <authorList>
            <person name="Seilhamer J.J."/>
        </authorList>
    </citation>
    <scope>NUCLEOTIDE SEQUENCE [LARGE SCALE GENOMIC DNA]</scope>
    <source>
        <strain evidence="3 6">NML150140-1</strain>
    </source>
</reference>
<dbReference type="EMBL" id="MEHD01000037">
    <property type="protein sequence ID" value="ODR49525.1"/>
    <property type="molecule type" value="Genomic_DNA"/>
</dbReference>
<dbReference type="EMBL" id="MCGH01000003">
    <property type="protein sequence ID" value="ODM04114.1"/>
    <property type="molecule type" value="Genomic_DNA"/>
</dbReference>
<dbReference type="AlphaFoldDB" id="A0A1E3A5S5"/>
<dbReference type="Pfam" id="PF04230">
    <property type="entry name" value="PS_pyruv_trans"/>
    <property type="match status" value="1"/>
</dbReference>
<keyword evidence="7" id="KW-1185">Reference proteome</keyword>
<dbReference type="PATRIC" id="fig|1432052.4.peg.5459"/>
<evidence type="ECO:0000259" key="1">
    <source>
        <dbReference type="Pfam" id="PF04230"/>
    </source>
</evidence>
<gene>
    <name evidence="2" type="primary">epsI</name>
    <name evidence="3" type="ORF">BEI59_34945</name>
    <name evidence="2" type="ORF">BEI61_04918</name>
    <name evidence="4" type="ORF">BEI63_24325</name>
</gene>
<evidence type="ECO:0000313" key="5">
    <source>
        <dbReference type="Proteomes" id="UP000094067"/>
    </source>
</evidence>
<sequence length="382" mass="44165">MDVEIVKNKLKNNKLLYHIALIPWLPIRLVKYCKKKRLDRKILNENKLRLKKFPVKENDILYFGVPYQLNAGDMAQTYCTRNWLKENYPGREIHEFNTAALLDESFLHTLKEQSTSSNMIFFQSGYTSHEKHRDHGMHKAVVQLFSNNKIIFMPQTVNITTDAELNRTAKIFGSHAHLLFLARDRISYEMVERIFVSSGVNLLLYPDIVNILVGADAFQAGGDSRNGVLMVIRNDSEKYYGTQIIHRIQNELFCMGEEVEITDTTLSDIDYDSFYTDFESVFSSLIQKWASAKIVITDRYHGTIFAAIANTPVIVLATNDHKVKGGYEWFAKEGYSSVYYADSPDKAIKLTKAILDDYITAQNSDDFKKKYYDRLKRKIEIL</sequence>
<evidence type="ECO:0000313" key="6">
    <source>
        <dbReference type="Proteomes" id="UP000094271"/>
    </source>
</evidence>
<protein>
    <submittedName>
        <fullName evidence="2">Putative pyruvyl transferase EpsI</fullName>
        <ecNumber evidence="2">2.-.-.-</ecNumber>
    </submittedName>
</protein>
<evidence type="ECO:0000313" key="3">
    <source>
        <dbReference type="EMBL" id="ODR37571.1"/>
    </source>
</evidence>
<name>A0A1E3A5S5_9FIRM</name>
<dbReference type="InterPro" id="IPR007345">
    <property type="entry name" value="Polysacch_pyruvyl_Trfase"/>
</dbReference>
<evidence type="ECO:0000313" key="7">
    <source>
        <dbReference type="Proteomes" id="UP000094869"/>
    </source>
</evidence>
<accession>A0A1E3A5S5</accession>
<organism evidence="2 5">
    <name type="scientific">Eisenbergiella tayi</name>
    <dbReference type="NCBI Taxonomy" id="1432052"/>
    <lineage>
        <taxon>Bacteria</taxon>
        <taxon>Bacillati</taxon>
        <taxon>Bacillota</taxon>
        <taxon>Clostridia</taxon>
        <taxon>Lachnospirales</taxon>
        <taxon>Lachnospiraceae</taxon>
        <taxon>Eisenbergiella</taxon>
    </lineage>
</organism>
<comment type="caution">
    <text evidence="2">The sequence shown here is derived from an EMBL/GenBank/DDBJ whole genome shotgun (WGS) entry which is preliminary data.</text>
</comment>
<dbReference type="GO" id="GO:0016740">
    <property type="term" value="F:transferase activity"/>
    <property type="evidence" value="ECO:0007669"/>
    <property type="project" value="UniProtKB-KW"/>
</dbReference>
<dbReference type="Proteomes" id="UP000094271">
    <property type="component" value="Unassembled WGS sequence"/>
</dbReference>